<accession>A0A517SFF6</accession>
<sequence>MFMGLHCHVAGCARSGGLRKVAVVRFGGGRPCPRGQSPVHCDQLSDGLHPSLKKRDVSTSKPSRGKNVLGGPLISCSEDPLTGYTRSGCCEAVAGDFGMHVVCVRLTEEFLKFSQSVGNDLSTPIPEYGFPGLQPGDQWCLCAARWQEALDAGAAPPVILEATHMSALEFVSLDDLQDHVYKPAKG</sequence>
<dbReference type="PANTHER" id="PTHR37466:SF1">
    <property type="entry name" value="SLR1628 PROTEIN"/>
    <property type="match status" value="1"/>
</dbReference>
<feature type="region of interest" description="Disordered" evidence="1">
    <location>
        <begin position="33"/>
        <end position="66"/>
    </location>
</feature>
<dbReference type="Gene3D" id="3.30.56.110">
    <property type="entry name" value="Protein of unknown function DUF2237"/>
    <property type="match status" value="1"/>
</dbReference>
<evidence type="ECO:0000256" key="1">
    <source>
        <dbReference type="SAM" id="MobiDB-lite"/>
    </source>
</evidence>
<evidence type="ECO:0000313" key="2">
    <source>
        <dbReference type="EMBL" id="QDT54865.1"/>
    </source>
</evidence>
<protein>
    <recommendedName>
        <fullName evidence="4">DUF2237 domain-containing protein</fullName>
    </recommendedName>
</protein>
<evidence type="ECO:0008006" key="4">
    <source>
        <dbReference type="Google" id="ProtNLM"/>
    </source>
</evidence>
<dbReference type="InParanoid" id="A0A517SFF6"/>
<dbReference type="PANTHER" id="PTHR37466">
    <property type="entry name" value="SLR1628 PROTEIN"/>
    <property type="match status" value="1"/>
</dbReference>
<dbReference type="AlphaFoldDB" id="A0A517SFF6"/>
<proteinExistence type="predicted"/>
<name>A0A517SFF6_9PLAN</name>
<organism evidence="2 3">
    <name type="scientific">Caulifigura coniformis</name>
    <dbReference type="NCBI Taxonomy" id="2527983"/>
    <lineage>
        <taxon>Bacteria</taxon>
        <taxon>Pseudomonadati</taxon>
        <taxon>Planctomycetota</taxon>
        <taxon>Planctomycetia</taxon>
        <taxon>Planctomycetales</taxon>
        <taxon>Planctomycetaceae</taxon>
        <taxon>Caulifigura</taxon>
    </lineage>
</organism>
<reference evidence="2 3" key="1">
    <citation type="submission" date="2019-02" db="EMBL/GenBank/DDBJ databases">
        <title>Deep-cultivation of Planctomycetes and their phenomic and genomic characterization uncovers novel biology.</title>
        <authorList>
            <person name="Wiegand S."/>
            <person name="Jogler M."/>
            <person name="Boedeker C."/>
            <person name="Pinto D."/>
            <person name="Vollmers J."/>
            <person name="Rivas-Marin E."/>
            <person name="Kohn T."/>
            <person name="Peeters S.H."/>
            <person name="Heuer A."/>
            <person name="Rast P."/>
            <person name="Oberbeckmann S."/>
            <person name="Bunk B."/>
            <person name="Jeske O."/>
            <person name="Meyerdierks A."/>
            <person name="Storesund J.E."/>
            <person name="Kallscheuer N."/>
            <person name="Luecker S."/>
            <person name="Lage O.M."/>
            <person name="Pohl T."/>
            <person name="Merkel B.J."/>
            <person name="Hornburger P."/>
            <person name="Mueller R.-W."/>
            <person name="Bruemmer F."/>
            <person name="Labrenz M."/>
            <person name="Spormann A.M."/>
            <person name="Op den Camp H."/>
            <person name="Overmann J."/>
            <person name="Amann R."/>
            <person name="Jetten M.S.M."/>
            <person name="Mascher T."/>
            <person name="Medema M.H."/>
            <person name="Devos D.P."/>
            <person name="Kaster A.-K."/>
            <person name="Ovreas L."/>
            <person name="Rohde M."/>
            <person name="Galperin M.Y."/>
            <person name="Jogler C."/>
        </authorList>
    </citation>
    <scope>NUCLEOTIDE SEQUENCE [LARGE SCALE GENOMIC DNA]</scope>
    <source>
        <strain evidence="2 3">Pan44</strain>
    </source>
</reference>
<dbReference type="KEGG" id="ccos:Pan44_29040"/>
<dbReference type="InterPro" id="IPR018714">
    <property type="entry name" value="DUF2237"/>
</dbReference>
<evidence type="ECO:0000313" key="3">
    <source>
        <dbReference type="Proteomes" id="UP000315700"/>
    </source>
</evidence>
<dbReference type="EMBL" id="CP036271">
    <property type="protein sequence ID" value="QDT54865.1"/>
    <property type="molecule type" value="Genomic_DNA"/>
</dbReference>
<keyword evidence="3" id="KW-1185">Reference proteome</keyword>
<dbReference type="Proteomes" id="UP000315700">
    <property type="component" value="Chromosome"/>
</dbReference>
<gene>
    <name evidence="2" type="ORF">Pan44_29040</name>
</gene>
<dbReference type="Pfam" id="PF09996">
    <property type="entry name" value="DUF2237"/>
    <property type="match status" value="1"/>
</dbReference>